<dbReference type="InterPro" id="IPR036879">
    <property type="entry name" value="TF_MADSbox_sf"/>
</dbReference>
<dbReference type="EnsemblPlants" id="KRH72042">
    <property type="protein sequence ID" value="KRH72042"/>
    <property type="gene ID" value="GLYMA_02G187400"/>
</dbReference>
<evidence type="ECO:0000256" key="3">
    <source>
        <dbReference type="ARBA" id="ARBA00023125"/>
    </source>
</evidence>
<dbReference type="GO" id="GO:0000978">
    <property type="term" value="F:RNA polymerase II cis-regulatory region sequence-specific DNA binding"/>
    <property type="evidence" value="ECO:0000318"/>
    <property type="project" value="GO_Central"/>
</dbReference>
<keyword evidence="5" id="KW-0539">Nucleus</keyword>
<evidence type="ECO:0000256" key="1">
    <source>
        <dbReference type="ARBA" id="ARBA00004123"/>
    </source>
</evidence>
<dbReference type="Proteomes" id="UP000008827">
    <property type="component" value="Chromosome 2"/>
</dbReference>
<evidence type="ECO:0000259" key="6">
    <source>
        <dbReference type="PROSITE" id="PS50066"/>
    </source>
</evidence>
<dbReference type="GO" id="GO:0046983">
    <property type="term" value="F:protein dimerization activity"/>
    <property type="evidence" value="ECO:0007669"/>
    <property type="project" value="InterPro"/>
</dbReference>
<evidence type="ECO:0000313" key="9">
    <source>
        <dbReference type="Proteomes" id="UP000008827"/>
    </source>
</evidence>
<feature type="domain" description="MADS-box" evidence="6">
    <location>
        <begin position="1"/>
        <end position="51"/>
    </location>
</feature>
<dbReference type="PROSITE" id="PS50066">
    <property type="entry name" value="MADS_BOX_2"/>
    <property type="match status" value="1"/>
</dbReference>
<accession>A0A0R0KYZ0</accession>
<dbReference type="PANTHER" id="PTHR11945">
    <property type="entry name" value="MADS BOX PROTEIN"/>
    <property type="match status" value="1"/>
</dbReference>
<proteinExistence type="predicted"/>
<evidence type="ECO:0000313" key="7">
    <source>
        <dbReference type="EMBL" id="KRH72042.1"/>
    </source>
</evidence>
<keyword evidence="3" id="KW-0238">DNA-binding</keyword>
<evidence type="ECO:0000256" key="4">
    <source>
        <dbReference type="ARBA" id="ARBA00023163"/>
    </source>
</evidence>
<dbReference type="InParanoid" id="A0A0R0KYZ0"/>
<dbReference type="PANTHER" id="PTHR11945:SF776">
    <property type="entry name" value="AGAMOUS-LIKE 50-RELATED"/>
    <property type="match status" value="1"/>
</dbReference>
<dbReference type="SMART" id="SM00432">
    <property type="entry name" value="MADS"/>
    <property type="match status" value="1"/>
</dbReference>
<dbReference type="GO" id="GO:0000981">
    <property type="term" value="F:DNA-binding transcription factor activity, RNA polymerase II-specific"/>
    <property type="evidence" value="ECO:0000318"/>
    <property type="project" value="GO_Central"/>
</dbReference>
<comment type="subcellular location">
    <subcellularLocation>
        <location evidence="1">Nucleus</location>
    </subcellularLocation>
</comment>
<evidence type="ECO:0000256" key="2">
    <source>
        <dbReference type="ARBA" id="ARBA00023015"/>
    </source>
</evidence>
<reference evidence="7 8" key="1">
    <citation type="journal article" date="2010" name="Nature">
        <title>Genome sequence of the palaeopolyploid soybean.</title>
        <authorList>
            <person name="Schmutz J."/>
            <person name="Cannon S.B."/>
            <person name="Schlueter J."/>
            <person name="Ma J."/>
            <person name="Mitros T."/>
            <person name="Nelson W."/>
            <person name="Hyten D.L."/>
            <person name="Song Q."/>
            <person name="Thelen J.J."/>
            <person name="Cheng J."/>
            <person name="Xu D."/>
            <person name="Hellsten U."/>
            <person name="May G.D."/>
            <person name="Yu Y."/>
            <person name="Sakurai T."/>
            <person name="Umezawa T."/>
            <person name="Bhattacharyya M.K."/>
            <person name="Sandhu D."/>
            <person name="Valliyodan B."/>
            <person name="Lindquist E."/>
            <person name="Peto M."/>
            <person name="Grant D."/>
            <person name="Shu S."/>
            <person name="Goodstein D."/>
            <person name="Barry K."/>
            <person name="Futrell-Griggs M."/>
            <person name="Abernathy B."/>
            <person name="Du J."/>
            <person name="Tian Z."/>
            <person name="Zhu L."/>
            <person name="Gill N."/>
            <person name="Joshi T."/>
            <person name="Libault M."/>
            <person name="Sethuraman A."/>
            <person name="Zhang X.-C."/>
            <person name="Shinozaki K."/>
            <person name="Nguyen H.T."/>
            <person name="Wing R.A."/>
            <person name="Cregan P."/>
            <person name="Specht J."/>
            <person name="Grimwood J."/>
            <person name="Rokhsar D."/>
            <person name="Stacey G."/>
            <person name="Shoemaker R.C."/>
            <person name="Jackson S.A."/>
        </authorList>
    </citation>
    <scope>NUCLEOTIDE SEQUENCE</scope>
    <source>
        <strain evidence="8">cv. Williams 82</strain>
        <tissue evidence="7">Callus</tissue>
    </source>
</reference>
<dbReference type="Pfam" id="PF00319">
    <property type="entry name" value="SRF-TF"/>
    <property type="match status" value="1"/>
</dbReference>
<reference evidence="7" key="3">
    <citation type="submission" date="2018-07" db="EMBL/GenBank/DDBJ databases">
        <title>WGS assembly of Glycine max.</title>
        <authorList>
            <person name="Schmutz J."/>
            <person name="Cannon S."/>
            <person name="Schlueter J."/>
            <person name="Ma J."/>
            <person name="Mitros T."/>
            <person name="Nelson W."/>
            <person name="Hyten D."/>
            <person name="Song Q."/>
            <person name="Thelen J."/>
            <person name="Cheng J."/>
            <person name="Xu D."/>
            <person name="Hellsten U."/>
            <person name="May G."/>
            <person name="Yu Y."/>
            <person name="Sakurai T."/>
            <person name="Umezawa T."/>
            <person name="Bhattacharyya M."/>
            <person name="Sandhu D."/>
            <person name="Valliyodan B."/>
            <person name="Lindquist E."/>
            <person name="Peto M."/>
            <person name="Grant D."/>
            <person name="Shu S."/>
            <person name="Goodstein D."/>
            <person name="Barry K."/>
            <person name="Futrell-Griggs M."/>
            <person name="Abernathy B."/>
            <person name="Du J."/>
            <person name="Tian Z."/>
            <person name="Zhu L."/>
            <person name="Gill N."/>
            <person name="Joshi T."/>
            <person name="Libault M."/>
            <person name="Sethuraman A."/>
            <person name="Zhang X."/>
            <person name="Shinozaki K."/>
            <person name="Nguyen H."/>
            <person name="Wing R."/>
            <person name="Cregan P."/>
            <person name="Specht J."/>
            <person name="Grimwood J."/>
            <person name="Rokhsar D."/>
            <person name="Stacey G."/>
            <person name="Shoemaker R."/>
            <person name="Jackson S."/>
        </authorList>
    </citation>
    <scope>NUCLEOTIDE SEQUENCE</scope>
    <source>
        <tissue evidence="7">Callus</tissue>
    </source>
</reference>
<keyword evidence="4" id="KW-0804">Transcription</keyword>
<keyword evidence="2" id="KW-0805">Transcription regulation</keyword>
<gene>
    <name evidence="7" type="ORF">GLYMA_02G187400</name>
</gene>
<dbReference type="PRINTS" id="PR00404">
    <property type="entry name" value="MADSDOMAIN"/>
</dbReference>
<evidence type="ECO:0000256" key="5">
    <source>
        <dbReference type="ARBA" id="ARBA00023242"/>
    </source>
</evidence>
<sequence>MRNEINLRVKFLKCHTRVFKKASELAILCGVDLIVIMFSPSNRVFSFGSSNYLNEAYSTLDEGELYAHLNYLTNQITIDKKCIKDLNYLLKVIKDQFWWGYTY</sequence>
<dbReference type="GO" id="GO:0006357">
    <property type="term" value="P:regulation of transcription by RNA polymerase II"/>
    <property type="evidence" value="ECO:0000318"/>
    <property type="project" value="GO_Central"/>
</dbReference>
<reference evidence="8" key="2">
    <citation type="submission" date="2018-02" db="UniProtKB">
        <authorList>
            <consortium name="EnsemblPlants"/>
        </authorList>
    </citation>
    <scope>IDENTIFICATION</scope>
    <source>
        <strain evidence="8">Williams 82</strain>
    </source>
</reference>
<organism evidence="7">
    <name type="scientific">Glycine max</name>
    <name type="common">Soybean</name>
    <name type="synonym">Glycine hispida</name>
    <dbReference type="NCBI Taxonomy" id="3847"/>
    <lineage>
        <taxon>Eukaryota</taxon>
        <taxon>Viridiplantae</taxon>
        <taxon>Streptophyta</taxon>
        <taxon>Embryophyta</taxon>
        <taxon>Tracheophyta</taxon>
        <taxon>Spermatophyta</taxon>
        <taxon>Magnoliopsida</taxon>
        <taxon>eudicotyledons</taxon>
        <taxon>Gunneridae</taxon>
        <taxon>Pentapetalae</taxon>
        <taxon>rosids</taxon>
        <taxon>fabids</taxon>
        <taxon>Fabales</taxon>
        <taxon>Fabaceae</taxon>
        <taxon>Papilionoideae</taxon>
        <taxon>50 kb inversion clade</taxon>
        <taxon>NPAAA clade</taxon>
        <taxon>indigoferoid/millettioid clade</taxon>
        <taxon>Phaseoleae</taxon>
        <taxon>Glycine</taxon>
        <taxon>Glycine subgen. Soja</taxon>
    </lineage>
</organism>
<dbReference type="Gramene" id="KRH72042">
    <property type="protein sequence ID" value="KRH72042"/>
    <property type="gene ID" value="GLYMA_02G187400"/>
</dbReference>
<dbReference type="SUPFAM" id="SSF55455">
    <property type="entry name" value="SRF-like"/>
    <property type="match status" value="1"/>
</dbReference>
<dbReference type="EMBL" id="CM000835">
    <property type="protein sequence ID" value="KRH72042.1"/>
    <property type="molecule type" value="Genomic_DNA"/>
</dbReference>
<dbReference type="GO" id="GO:0005634">
    <property type="term" value="C:nucleus"/>
    <property type="evidence" value="ECO:0007669"/>
    <property type="project" value="UniProtKB-SubCell"/>
</dbReference>
<evidence type="ECO:0000313" key="8">
    <source>
        <dbReference type="EnsemblPlants" id="KRH72042"/>
    </source>
</evidence>
<dbReference type="AlphaFoldDB" id="A0A0R0KYZ0"/>
<dbReference type="SMR" id="A0A0R0KYZ0"/>
<keyword evidence="9" id="KW-1185">Reference proteome</keyword>
<dbReference type="InterPro" id="IPR002100">
    <property type="entry name" value="TF_MADSbox"/>
</dbReference>
<protein>
    <recommendedName>
        <fullName evidence="6">MADS-box domain-containing protein</fullName>
    </recommendedName>
</protein>
<name>A0A0R0KYZ0_SOYBN</name>
<dbReference type="Gene3D" id="3.40.1810.10">
    <property type="entry name" value="Transcription factor, MADS-box"/>
    <property type="match status" value="1"/>
</dbReference>